<sequence length="635" mass="68609">MPLLESLPFIYPWALIGLLSVIPLIILYMLLPKPFKMSVPSVMFLMKVEESRDKIYSSLTKLVKDPLFLVQLLVLIMLALAAAGPFIVSMDTYSEEHTVIILDASGSMQTNGRFDDAKKDAEKYLSRSNTIISAESIPVVLAENVTASKAKDVLRDAEAKSVTVDIGSAVASAANLLSSEGGSIVVLSDFTSWDGMNPLVAKNLVGGGLNITYLAYGTPTDNNIAIVNGYLEKSGGGYDYHFMVRNYGKTTKSVSVEVLTTQSNGQKTNSSEVTLTVPANDVASFEFTQISRGTTEIKIKNNDSLSGDNSAFISLPESKSAKALYVSDAESGKSLPGYIALSLLPELAVTSSSTVPALSQDYNFVVVDLGNRSLTSAEASALATYTQNGGNVVFVAGEYLDPKSQTIDISKMLPVKITGIHSDPIGYPLYVLSTNKLTDNMNYEDVFVRTYLKSEVRDTVNSSYLVATPDGSPVIAYGPYGNGTVFFFGLNDHAGENAWNNFAGFPEFPIFWVRLTEFFAGTGDVSEYNLPAGTVLALGNETSVVTPAGTIQTSKVIFDTAGIYVVNNKKIAVNMYNDKESNTLLQKLSGVESANEGTQLPTLFEVKKEIFVIFVILASLFILLELYLLKKRGDI</sequence>
<dbReference type="RefSeq" id="WP_338097241.1">
    <property type="nucleotide sequence ID" value="NZ_CP131061.1"/>
</dbReference>
<feature type="transmembrane region" description="Helical" evidence="1">
    <location>
        <begin position="67"/>
        <end position="88"/>
    </location>
</feature>
<reference evidence="5 6" key="1">
    <citation type="submission" date="2023-07" db="EMBL/GenBank/DDBJ databases">
        <title>Closed genome sequence of Methanosarcinaceae archaeon Am2.</title>
        <authorList>
            <person name="Poehlein A."/>
            <person name="Protasov E."/>
            <person name="Platt K."/>
            <person name="Reeh H."/>
            <person name="Daniel R."/>
            <person name="Brune A."/>
        </authorList>
    </citation>
    <scope>NUCLEOTIDE SEQUENCE [LARGE SCALE GENOMIC DNA]</scope>
    <source>
        <strain evidence="5 6">Am2</strain>
    </source>
</reference>
<accession>A0AA96V6Z2</accession>
<organism evidence="5 6">
    <name type="scientific">Methanolapillus ohkumae</name>
    <dbReference type="NCBI Taxonomy" id="3028298"/>
    <lineage>
        <taxon>Archaea</taxon>
        <taxon>Methanobacteriati</taxon>
        <taxon>Methanobacteriota</taxon>
        <taxon>Stenosarchaea group</taxon>
        <taxon>Methanomicrobia</taxon>
        <taxon>Methanosarcinales</taxon>
        <taxon>Methanosarcinaceae</taxon>
        <taxon>Methanolapillus</taxon>
    </lineage>
</organism>
<dbReference type="SUPFAM" id="SSF52317">
    <property type="entry name" value="Class I glutamine amidotransferase-like"/>
    <property type="match status" value="1"/>
</dbReference>
<gene>
    <name evidence="5" type="ORF">MsAm2_10600</name>
</gene>
<keyword evidence="1" id="KW-0812">Transmembrane</keyword>
<dbReference type="NCBIfam" id="TIGR02226">
    <property type="entry name" value="two_anch"/>
    <property type="match status" value="1"/>
</dbReference>
<feature type="domain" description="Aerotolerance regulator N-terminal" evidence="2">
    <location>
        <begin position="8"/>
        <end position="85"/>
    </location>
</feature>
<dbReference type="EMBL" id="CP131061">
    <property type="protein sequence ID" value="WNY27268.1"/>
    <property type="molecule type" value="Genomic_DNA"/>
</dbReference>
<dbReference type="PANTHER" id="PTHR37464">
    <property type="entry name" value="BLL2463 PROTEIN"/>
    <property type="match status" value="1"/>
</dbReference>
<evidence type="ECO:0000313" key="5">
    <source>
        <dbReference type="EMBL" id="WNY27268.1"/>
    </source>
</evidence>
<evidence type="ECO:0008006" key="7">
    <source>
        <dbReference type="Google" id="ProtNLM"/>
    </source>
</evidence>
<dbReference type="Proteomes" id="UP001304970">
    <property type="component" value="Chromosome"/>
</dbReference>
<dbReference type="InterPro" id="IPR055829">
    <property type="entry name" value="DUF7406"/>
</dbReference>
<feature type="transmembrane region" description="Helical" evidence="1">
    <location>
        <begin position="12"/>
        <end position="31"/>
    </location>
</feature>
<feature type="domain" description="DUF7408" evidence="4">
    <location>
        <begin position="340"/>
        <end position="514"/>
    </location>
</feature>
<keyword evidence="6" id="KW-1185">Reference proteome</keyword>
<dbReference type="Pfam" id="PF24155">
    <property type="entry name" value="DUF7406"/>
    <property type="match status" value="1"/>
</dbReference>
<evidence type="ECO:0000256" key="1">
    <source>
        <dbReference type="SAM" id="Phobius"/>
    </source>
</evidence>
<dbReference type="SUPFAM" id="SSF53300">
    <property type="entry name" value="vWA-like"/>
    <property type="match status" value="1"/>
</dbReference>
<evidence type="ECO:0000259" key="2">
    <source>
        <dbReference type="Pfam" id="PF07584"/>
    </source>
</evidence>
<protein>
    <recommendedName>
        <fullName evidence="7">Aerotolerance regulator N-terminal domain-containing protein</fullName>
    </recommendedName>
</protein>
<dbReference type="Gene3D" id="3.40.50.410">
    <property type="entry name" value="von Willebrand factor, type A domain"/>
    <property type="match status" value="1"/>
</dbReference>
<evidence type="ECO:0000259" key="4">
    <source>
        <dbReference type="Pfam" id="PF24157"/>
    </source>
</evidence>
<dbReference type="Pfam" id="PF24157">
    <property type="entry name" value="DUF7408"/>
    <property type="match status" value="1"/>
</dbReference>
<evidence type="ECO:0000313" key="6">
    <source>
        <dbReference type="Proteomes" id="UP001304970"/>
    </source>
</evidence>
<dbReference type="PANTHER" id="PTHR37464:SF1">
    <property type="entry name" value="BLL2463 PROTEIN"/>
    <property type="match status" value="1"/>
</dbReference>
<proteinExistence type="predicted"/>
<dbReference type="InterPro" id="IPR055831">
    <property type="entry name" value="DUF7408"/>
</dbReference>
<dbReference type="InterPro" id="IPR036465">
    <property type="entry name" value="vWFA_dom_sf"/>
</dbReference>
<dbReference type="Gene3D" id="3.40.50.880">
    <property type="match status" value="1"/>
</dbReference>
<feature type="domain" description="DUF7406" evidence="3">
    <location>
        <begin position="525"/>
        <end position="572"/>
    </location>
</feature>
<dbReference type="Pfam" id="PF07584">
    <property type="entry name" value="BatA"/>
    <property type="match status" value="1"/>
</dbReference>
<keyword evidence="1" id="KW-0472">Membrane</keyword>
<name>A0AA96V6Z2_9EURY</name>
<dbReference type="AlphaFoldDB" id="A0AA96V6Z2"/>
<dbReference type="GeneID" id="89228478"/>
<feature type="transmembrane region" description="Helical" evidence="1">
    <location>
        <begin position="610"/>
        <end position="629"/>
    </location>
</feature>
<keyword evidence="1" id="KW-1133">Transmembrane helix</keyword>
<dbReference type="InterPro" id="IPR011933">
    <property type="entry name" value="Double_TM_dom"/>
</dbReference>
<dbReference type="InterPro" id="IPR024163">
    <property type="entry name" value="Aerotolerance_reg_N"/>
</dbReference>
<dbReference type="InterPro" id="IPR029062">
    <property type="entry name" value="Class_I_gatase-like"/>
</dbReference>
<evidence type="ECO:0000259" key="3">
    <source>
        <dbReference type="Pfam" id="PF24155"/>
    </source>
</evidence>